<protein>
    <submittedName>
        <fullName evidence="2">Uncharacterized protein</fullName>
    </submittedName>
</protein>
<evidence type="ECO:0000313" key="2">
    <source>
        <dbReference type="EMBL" id="GKU88781.1"/>
    </source>
</evidence>
<dbReference type="EMBL" id="BPVZ01000003">
    <property type="protein sequence ID" value="GKU88781.1"/>
    <property type="molecule type" value="Genomic_DNA"/>
</dbReference>
<accession>A0AAV5HNB7</accession>
<feature type="compositionally biased region" description="Low complexity" evidence="1">
    <location>
        <begin position="36"/>
        <end position="49"/>
    </location>
</feature>
<proteinExistence type="predicted"/>
<evidence type="ECO:0000256" key="1">
    <source>
        <dbReference type="SAM" id="MobiDB-lite"/>
    </source>
</evidence>
<feature type="region of interest" description="Disordered" evidence="1">
    <location>
        <begin position="36"/>
        <end position="63"/>
    </location>
</feature>
<dbReference type="Proteomes" id="UP001054252">
    <property type="component" value="Unassembled WGS sequence"/>
</dbReference>
<keyword evidence="3" id="KW-1185">Reference proteome</keyword>
<organism evidence="2 3">
    <name type="scientific">Rubroshorea leprosula</name>
    <dbReference type="NCBI Taxonomy" id="152421"/>
    <lineage>
        <taxon>Eukaryota</taxon>
        <taxon>Viridiplantae</taxon>
        <taxon>Streptophyta</taxon>
        <taxon>Embryophyta</taxon>
        <taxon>Tracheophyta</taxon>
        <taxon>Spermatophyta</taxon>
        <taxon>Magnoliopsida</taxon>
        <taxon>eudicotyledons</taxon>
        <taxon>Gunneridae</taxon>
        <taxon>Pentapetalae</taxon>
        <taxon>rosids</taxon>
        <taxon>malvids</taxon>
        <taxon>Malvales</taxon>
        <taxon>Dipterocarpaceae</taxon>
        <taxon>Rubroshorea</taxon>
    </lineage>
</organism>
<comment type="caution">
    <text evidence="2">The sequence shown here is derived from an EMBL/GenBank/DDBJ whole genome shotgun (WGS) entry which is preliminary data.</text>
</comment>
<evidence type="ECO:0000313" key="3">
    <source>
        <dbReference type="Proteomes" id="UP001054252"/>
    </source>
</evidence>
<dbReference type="AlphaFoldDB" id="A0AAV5HNB7"/>
<name>A0AAV5HNB7_9ROSI</name>
<reference evidence="2 3" key="1">
    <citation type="journal article" date="2021" name="Commun. Biol.">
        <title>The genome of Shorea leprosula (Dipterocarpaceae) highlights the ecological relevance of drought in aseasonal tropical rainforests.</title>
        <authorList>
            <person name="Ng K.K.S."/>
            <person name="Kobayashi M.J."/>
            <person name="Fawcett J.A."/>
            <person name="Hatakeyama M."/>
            <person name="Paape T."/>
            <person name="Ng C.H."/>
            <person name="Ang C.C."/>
            <person name="Tnah L.H."/>
            <person name="Lee C.T."/>
            <person name="Nishiyama T."/>
            <person name="Sese J."/>
            <person name="O'Brien M.J."/>
            <person name="Copetti D."/>
            <person name="Mohd Noor M.I."/>
            <person name="Ong R.C."/>
            <person name="Putra M."/>
            <person name="Sireger I.Z."/>
            <person name="Indrioko S."/>
            <person name="Kosugi Y."/>
            <person name="Izuno A."/>
            <person name="Isagi Y."/>
            <person name="Lee S.L."/>
            <person name="Shimizu K.K."/>
        </authorList>
    </citation>
    <scope>NUCLEOTIDE SEQUENCE [LARGE SCALE GENOMIC DNA]</scope>
    <source>
        <strain evidence="2">214</strain>
    </source>
</reference>
<gene>
    <name evidence="2" type="ORF">SLEP1_g3002</name>
</gene>
<sequence>MDNKMTKDKNNKSLCGKSMKMVVSIFKVSSFSIANISSGASGPTGTKTPAPAPDSTPEAENGTSIFIHRVKYESDEMLADYIRKVHEKIQNDFLETSKFSPYIRK</sequence>